<evidence type="ECO:0008006" key="3">
    <source>
        <dbReference type="Google" id="ProtNLM"/>
    </source>
</evidence>
<dbReference type="EMBL" id="MDLC01000071">
    <property type="protein sequence ID" value="ODS22517.1"/>
    <property type="molecule type" value="Genomic_DNA"/>
</dbReference>
<name>A0A1D2QLS8_9GAMM</name>
<gene>
    <name evidence="1" type="ORF">AB835_13715</name>
</gene>
<sequence length="261" mass="30068">MSKIQLNNNVTLLKNVLQTFEVLGTKDNSFTVPGFNYRRVIGWETPSFSINMLDCQHHLTENDLYLLKNFFYHTQCNPFINQTPYFTFLDDNESYNRPYIEAVCKTAGWFIDKRNLYLNYIDKILPVDCKDGLIISFQKSFAHEYNTLIKQNFEDNDNYLELAKSALNVEGVVSYNVFLKNRLKDIVGGGTVSVRGNDSFLTWGAINKPYRNLGYHQILLSACRLVAHSHGVKNCAYTTRNPLILEKADRNIQIAICRPVV</sequence>
<evidence type="ECO:0000313" key="1">
    <source>
        <dbReference type="EMBL" id="ODS22517.1"/>
    </source>
</evidence>
<organism evidence="1 2">
    <name type="scientific">Candidatus Endobugula sertula</name>
    <name type="common">Bugula neritina bacterial symbiont</name>
    <dbReference type="NCBI Taxonomy" id="62101"/>
    <lineage>
        <taxon>Bacteria</taxon>
        <taxon>Pseudomonadati</taxon>
        <taxon>Pseudomonadota</taxon>
        <taxon>Gammaproteobacteria</taxon>
        <taxon>Cellvibrionales</taxon>
        <taxon>Cellvibrionaceae</taxon>
        <taxon>Candidatus Endobugula</taxon>
    </lineage>
</organism>
<accession>A0A1D2QLS8</accession>
<dbReference type="Proteomes" id="UP000242502">
    <property type="component" value="Unassembled WGS sequence"/>
</dbReference>
<protein>
    <recommendedName>
        <fullName evidence="3">N-acetyltransferase domain-containing protein</fullName>
    </recommendedName>
</protein>
<evidence type="ECO:0000313" key="2">
    <source>
        <dbReference type="Proteomes" id="UP000242502"/>
    </source>
</evidence>
<comment type="caution">
    <text evidence="1">The sequence shown here is derived from an EMBL/GenBank/DDBJ whole genome shotgun (WGS) entry which is preliminary data.</text>
</comment>
<reference evidence="1 2" key="1">
    <citation type="journal article" date="2016" name="Appl. Environ. Microbiol.">
        <title>Lack of Overt Genome Reduction in the Bryostatin-Producing Bryozoan Symbiont "Candidatus Endobugula sertula".</title>
        <authorList>
            <person name="Miller I.J."/>
            <person name="Vanee N."/>
            <person name="Fong S.S."/>
            <person name="Lim-Fong G.E."/>
            <person name="Kwan J.C."/>
        </authorList>
    </citation>
    <scope>NUCLEOTIDE SEQUENCE [LARGE SCALE GENOMIC DNA]</scope>
    <source>
        <strain evidence="1">AB1-4</strain>
    </source>
</reference>
<proteinExistence type="predicted"/>
<dbReference type="STRING" id="62101.AB835_13715"/>
<dbReference type="AlphaFoldDB" id="A0A1D2QLS8"/>